<dbReference type="eggNOG" id="COG4196">
    <property type="taxonomic scope" value="Bacteria"/>
</dbReference>
<dbReference type="eggNOG" id="COG1305">
    <property type="taxonomic scope" value="Bacteria"/>
</dbReference>
<evidence type="ECO:0000259" key="2">
    <source>
        <dbReference type="SMART" id="SM00460"/>
    </source>
</evidence>
<dbReference type="EMBL" id="CP000463">
    <property type="protein sequence ID" value="ABJ04047.1"/>
    <property type="molecule type" value="Genomic_DNA"/>
</dbReference>
<feature type="compositionally biased region" description="Basic and acidic residues" evidence="1">
    <location>
        <begin position="1084"/>
        <end position="1102"/>
    </location>
</feature>
<dbReference type="KEGG" id="rpe:RPE_0086"/>
<dbReference type="STRING" id="316055.RPE_0086"/>
<dbReference type="PANTHER" id="PTHR33490:SF1">
    <property type="entry name" value="SLL1233 PROTEIN"/>
    <property type="match status" value="1"/>
</dbReference>
<dbReference type="SMART" id="SM00460">
    <property type="entry name" value="TGc"/>
    <property type="match status" value="1"/>
</dbReference>
<dbReference type="HOGENOM" id="CLU_008973_4_0_5"/>
<accession>Q07VI7</accession>
<dbReference type="Pfam" id="PF08379">
    <property type="entry name" value="Bact_transglu_N"/>
    <property type="match status" value="1"/>
</dbReference>
<dbReference type="OrthoDB" id="9804023at2"/>
<feature type="region of interest" description="Disordered" evidence="1">
    <location>
        <begin position="1072"/>
        <end position="1102"/>
    </location>
</feature>
<sequence length="1102" mass="123823">MAILAALHHVTRYVYDRPVALGPQLIRLRPAPHCRTRIPSYSLKVVPETHFVNWQQDPFGNWVARFVFPEPATEFAITVDLMAELSVFNPFDFFVEPWAETLPFTYPPESAVDLVPYLECEGEGPCFEAYLATVPRQAANTVTFLVELNARLQRDIRYVIRMEPGVQTPEETLANRSGSCRDSAWLLIQLLRRLGLAARFVSGYLVQLKPDQMSLDGPSGTDHDFTDLHAWAEVFLPGAGWIGLDPTSGLFCGEGHLPVCATPHYRSAAPITGCVDPAEVTFAFEMKVTRIDEKPRVTLPFSDEAWTALDRLGEKVDADLAASDVRLTLGGEPTFVSIDDYQAEEWNTAAVGPTKRQRADDLIRRLRERYAPDGLLHYGQGKWYPGESLPRWSFALYWRKDGKPIWRNPDLIAREDMSTPATIEQAEQLVCCIAERLGLEADYVVPAFEDPAHWLMQEAKLPPNVDPSDSKLEDPESRARMAKVFDRGLGRPSGYVLPIQRWNAAPARWKSERWRFRRERLLLAPGDSPVGYRLPLGGLPWVAPVAYPYIVQADPVEPKEALPDPEALQQRFVRSGDGERGNRQERIEQVLSPSGEDATVRTALSVESRDGRLTVFLPPTEKLEDWLELVACVEQTAEDLGQPVHLEGYPPPVDPRLAVLKVTPDPGVIEVNVQPAASWRECVDITQQLYAEARLARLGTDKFMIDGRHTGTGGGNHVVVGGATPTDSPFLRRPDVLKSLITYWQRHPSLSYLFSGLFIGPTSQAPRIDEARHDSLYELEIALAQVPAPGAGPIPLWLIDRLLRNLLVDTSGNTHRTEICIDKLFSPDGPTGRLGLVEFRSFEMPPDWRMSLAQQLLLRALIAWFWREPQDGPLVRWGTALHDRFMLPHFVWEDFGGVLEDLKGAGYQFDPLWFAAQREFRFPFYGLVEHGGVRLELRQALEPWHVLGEEGAIGGTVRFVDSAVERLQVKVEGVQPERHVITCNGRRVPLISTGKNGEFVGGVRFKAWQPASGLHPTIPPHAPLTFDILDTWNQRSFGGCVYHVAHPGGRNYETFPVNSYEAEARRLARFQDHGHSPGRVAVPPHEETREFPSTLDLRRPRP</sequence>
<dbReference type="Pfam" id="PF09899">
    <property type="entry name" value="DUF2126"/>
    <property type="match status" value="1"/>
</dbReference>
<evidence type="ECO:0000256" key="1">
    <source>
        <dbReference type="SAM" id="MobiDB-lite"/>
    </source>
</evidence>
<dbReference type="InterPro" id="IPR038765">
    <property type="entry name" value="Papain-like_cys_pep_sf"/>
</dbReference>
<dbReference type="Gene3D" id="3.10.620.30">
    <property type="match status" value="1"/>
</dbReference>
<dbReference type="InterPro" id="IPR018667">
    <property type="entry name" value="DUF2126"/>
</dbReference>
<dbReference type="InterPro" id="IPR013589">
    <property type="entry name" value="Bac_transglu_N"/>
</dbReference>
<proteinExistence type="predicted"/>
<evidence type="ECO:0000313" key="3">
    <source>
        <dbReference type="EMBL" id="ABJ04047.1"/>
    </source>
</evidence>
<feature type="domain" description="Transglutaminase-like" evidence="2">
    <location>
        <begin position="172"/>
        <end position="248"/>
    </location>
</feature>
<protein>
    <submittedName>
        <fullName evidence="3">Transglutaminase, N-terminal domain protein</fullName>
    </submittedName>
</protein>
<dbReference type="InterPro" id="IPR002931">
    <property type="entry name" value="Transglutaminase-like"/>
</dbReference>
<dbReference type="PANTHER" id="PTHR33490">
    <property type="entry name" value="BLR5614 PROTEIN-RELATED"/>
    <property type="match status" value="1"/>
</dbReference>
<dbReference type="AlphaFoldDB" id="Q07VI7"/>
<dbReference type="Pfam" id="PF01841">
    <property type="entry name" value="Transglut_core"/>
    <property type="match status" value="1"/>
</dbReference>
<organism evidence="3">
    <name type="scientific">Rhodopseudomonas palustris (strain BisA53)</name>
    <dbReference type="NCBI Taxonomy" id="316055"/>
    <lineage>
        <taxon>Bacteria</taxon>
        <taxon>Pseudomonadati</taxon>
        <taxon>Pseudomonadota</taxon>
        <taxon>Alphaproteobacteria</taxon>
        <taxon>Hyphomicrobiales</taxon>
        <taxon>Nitrobacteraceae</taxon>
        <taxon>Rhodopseudomonas</taxon>
    </lineage>
</organism>
<name>Q07VI7_RHOP5</name>
<gene>
    <name evidence="3" type="ordered locus">RPE_0086</name>
</gene>
<dbReference type="SUPFAM" id="SSF54001">
    <property type="entry name" value="Cysteine proteinases"/>
    <property type="match status" value="1"/>
</dbReference>
<reference evidence="3" key="1">
    <citation type="submission" date="2006-09" db="EMBL/GenBank/DDBJ databases">
        <title>Complete sequence of Rhodopseudomonas palustris BisA53.</title>
        <authorList>
            <consortium name="US DOE Joint Genome Institute"/>
            <person name="Copeland A."/>
            <person name="Lucas S."/>
            <person name="Lapidus A."/>
            <person name="Barry K."/>
            <person name="Detter J.C."/>
            <person name="Glavina del Rio T."/>
            <person name="Hammon N."/>
            <person name="Israni S."/>
            <person name="Dalin E."/>
            <person name="Tice H."/>
            <person name="Pitluck S."/>
            <person name="Chain P."/>
            <person name="Malfatti S."/>
            <person name="Shin M."/>
            <person name="Vergez L."/>
            <person name="Schmutz J."/>
            <person name="Larimer F."/>
            <person name="Land M."/>
            <person name="Hauser L."/>
            <person name="Pelletier D.A."/>
            <person name="Kyrpides N."/>
            <person name="Kim E."/>
            <person name="Harwood C.S."/>
            <person name="Oda Y."/>
            <person name="Richardson P."/>
        </authorList>
    </citation>
    <scope>NUCLEOTIDE SEQUENCE [LARGE SCALE GENOMIC DNA]</scope>
    <source>
        <strain evidence="3">BisA53</strain>
    </source>
</reference>